<dbReference type="PROSITE" id="PS00933">
    <property type="entry name" value="FGGY_KINASES_1"/>
    <property type="match status" value="1"/>
</dbReference>
<dbReference type="EMBL" id="NWGY01000001">
    <property type="protein sequence ID" value="MDV3662483.1"/>
    <property type="molecule type" value="Genomic_DNA"/>
</dbReference>
<organism evidence="1 2">
    <name type="scientific">Elizabethkingia anophelis</name>
    <dbReference type="NCBI Taxonomy" id="1117645"/>
    <lineage>
        <taxon>Bacteria</taxon>
        <taxon>Pseudomonadati</taxon>
        <taxon>Bacteroidota</taxon>
        <taxon>Flavobacteriia</taxon>
        <taxon>Flavobacteriales</taxon>
        <taxon>Weeksellaceae</taxon>
        <taxon>Elizabethkingia</taxon>
    </lineage>
</organism>
<dbReference type="InterPro" id="IPR018483">
    <property type="entry name" value="Carb_kinase_FGGY_CS"/>
</dbReference>
<dbReference type="GO" id="GO:0005975">
    <property type="term" value="P:carbohydrate metabolic process"/>
    <property type="evidence" value="ECO:0007669"/>
    <property type="project" value="InterPro"/>
</dbReference>
<dbReference type="Proteomes" id="UP001189000">
    <property type="component" value="Unassembled WGS sequence"/>
</dbReference>
<accession>A0AAE4T4M3</accession>
<name>A0AAE4T4M3_9FLAO</name>
<proteinExistence type="predicted"/>
<gene>
    <name evidence="1" type="ORF">CMU51_00210</name>
</gene>
<reference evidence="1" key="1">
    <citation type="submission" date="2023-02" db="EMBL/GenBank/DDBJ databases">
        <title>Elizabethkingia anophelis draft genomes.</title>
        <authorList>
            <person name="Nicholson A.C."/>
            <person name="Whitney A.M."/>
            <person name="Humrighouse B.W."/>
            <person name="Villarma A."/>
            <person name="Bell M."/>
            <person name="Mcquiston J."/>
        </authorList>
    </citation>
    <scope>NUCLEOTIDE SEQUENCE</scope>
    <source>
        <strain evidence="1">B4955</strain>
    </source>
</reference>
<evidence type="ECO:0000313" key="1">
    <source>
        <dbReference type="EMBL" id="MDV3662483.1"/>
    </source>
</evidence>
<sequence>MAKHITVASSWEELNTWQLEEIVNLYLNYNEDNFSESYRKMIFILFQKKKGFWSSLKLQWLLRNVPISTLSEFGKFLLEPPKLHSFPDILGLKKPADRLGDLSIKQFSFMDQFFYNWMETKSDTYLRALVASIYRLGDTFDEQNLPTISKFTDKLSKKQWQVIGMTYMSCFNHLCEQFPVIYPKPKNPDEDPKKKTKHTPFSEIIISIVMGDEQQPLGNLHESNSTRIYEFMNVFSKIIIKQEKLTQ</sequence>
<dbReference type="GO" id="GO:0016773">
    <property type="term" value="F:phosphotransferase activity, alcohol group as acceptor"/>
    <property type="evidence" value="ECO:0007669"/>
    <property type="project" value="InterPro"/>
</dbReference>
<evidence type="ECO:0000313" key="2">
    <source>
        <dbReference type="Proteomes" id="UP001189000"/>
    </source>
</evidence>
<dbReference type="AlphaFoldDB" id="A0AAE4T4M3"/>
<protein>
    <submittedName>
        <fullName evidence="1">Uncharacterized protein</fullName>
    </submittedName>
</protein>
<comment type="caution">
    <text evidence="1">The sequence shown here is derived from an EMBL/GenBank/DDBJ whole genome shotgun (WGS) entry which is preliminary data.</text>
</comment>